<name>A0A3B1DVI1_9ZZZZ</name>
<dbReference type="GO" id="GO:0005829">
    <property type="term" value="C:cytosol"/>
    <property type="evidence" value="ECO:0007669"/>
    <property type="project" value="TreeGrafter"/>
</dbReference>
<dbReference type="AlphaFoldDB" id="A0A3B1DVI1"/>
<protein>
    <submittedName>
        <fullName evidence="3">UbiD family decarboxylase associated with menaquinone via futalosine</fullName>
    </submittedName>
</protein>
<reference evidence="3" key="1">
    <citation type="submission" date="2018-06" db="EMBL/GenBank/DDBJ databases">
        <authorList>
            <person name="Zhirakovskaya E."/>
        </authorList>
    </citation>
    <scope>NUCLEOTIDE SEQUENCE</scope>
</reference>
<gene>
    <name evidence="3" type="ORF">MNBD_PLANCTO03-608</name>
</gene>
<dbReference type="Pfam" id="PF20695">
    <property type="entry name" value="UbiD_N"/>
    <property type="match status" value="1"/>
</dbReference>
<evidence type="ECO:0000259" key="2">
    <source>
        <dbReference type="Pfam" id="PF20695"/>
    </source>
</evidence>
<proteinExistence type="predicted"/>
<evidence type="ECO:0000313" key="3">
    <source>
        <dbReference type="EMBL" id="VAX36015.1"/>
    </source>
</evidence>
<accession>A0A3B1DVI1</accession>
<evidence type="ECO:0000259" key="1">
    <source>
        <dbReference type="Pfam" id="PF01977"/>
    </source>
</evidence>
<dbReference type="GO" id="GO:0006744">
    <property type="term" value="P:ubiquinone biosynthetic process"/>
    <property type="evidence" value="ECO:0007669"/>
    <property type="project" value="TreeGrafter"/>
</dbReference>
<dbReference type="GO" id="GO:0008694">
    <property type="term" value="F:4-hydroxy-3-polyprenylbenzoate decarboxylase activity"/>
    <property type="evidence" value="ECO:0007669"/>
    <property type="project" value="TreeGrafter"/>
</dbReference>
<dbReference type="InterPro" id="IPR048304">
    <property type="entry name" value="UbiD_Rift_dom"/>
</dbReference>
<dbReference type="EMBL" id="UOGK01000027">
    <property type="protein sequence ID" value="VAX36015.1"/>
    <property type="molecule type" value="Genomic_DNA"/>
</dbReference>
<dbReference type="PANTHER" id="PTHR30108">
    <property type="entry name" value="3-OCTAPRENYL-4-HYDROXYBENZOATE CARBOXY-LYASE-RELATED"/>
    <property type="match status" value="1"/>
</dbReference>
<feature type="non-terminal residue" evidence="3">
    <location>
        <position position="379"/>
    </location>
</feature>
<feature type="domain" description="3-octaprenyl-4-hydroxybenzoate carboxy-lyase-like N-terminal" evidence="2">
    <location>
        <begin position="9"/>
        <end position="105"/>
    </location>
</feature>
<dbReference type="Pfam" id="PF01977">
    <property type="entry name" value="UbiD"/>
    <property type="match status" value="1"/>
</dbReference>
<dbReference type="InterPro" id="IPR049383">
    <property type="entry name" value="UbiD-like_N"/>
</dbReference>
<dbReference type="InterPro" id="IPR002830">
    <property type="entry name" value="UbiD"/>
</dbReference>
<feature type="domain" description="3-octaprenyl-4-hydroxybenzoate carboxy-lyase-like Rift-related" evidence="1">
    <location>
        <begin position="200"/>
        <end position="379"/>
    </location>
</feature>
<dbReference type="PANTHER" id="PTHR30108:SF17">
    <property type="entry name" value="FERULIC ACID DECARBOXYLASE 1"/>
    <property type="match status" value="1"/>
</dbReference>
<organism evidence="3">
    <name type="scientific">hydrothermal vent metagenome</name>
    <dbReference type="NCBI Taxonomy" id="652676"/>
    <lineage>
        <taxon>unclassified sequences</taxon>
        <taxon>metagenomes</taxon>
        <taxon>ecological metagenomes</taxon>
    </lineage>
</organism>
<dbReference type="SUPFAM" id="SSF50475">
    <property type="entry name" value="FMN-binding split barrel"/>
    <property type="match status" value="2"/>
</dbReference>
<sequence length="379" mass="41441">MYTTLREFVEALDQAGELARVRAKVSPVLEISAIADRESNTPAPHLPSDSAQRVDPHFHHLGGRALLFEHVEGSDIPLFINAMGSYRRMEMALGCDGSGFDAIGEKIAQLVKPQLPSSLSEAFAKARQFAPLLKIGPKRRRSGLCQEVAHTGDDIDLTTLPLIRCWPDDGDFAALGYPPGINDDIPGIERGDEWDCLYRGRYVTFAGIHTIHADDAGLDKPPSHNIGMYRVQLLGKRLMAMHWQLHHDGARHWRSWKKRGEPMPVAICFGGESVLPYAATCPLPPGISELLMAGFLHGKGIPMVRAKTVPLWVPANAEIVIEGFVSTEAGNPGWNATGDEPLGPGAAFEGPFGDHTGFYSLPDRYGQLEVTALTHRHDP</sequence>